<dbReference type="Proteomes" id="UP001054837">
    <property type="component" value="Unassembled WGS sequence"/>
</dbReference>
<accession>A0AAV4RRC8</accession>
<gene>
    <name evidence="1" type="ORF">CDAR_299341</name>
</gene>
<dbReference type="EMBL" id="BPLQ01006511">
    <property type="protein sequence ID" value="GIY23012.1"/>
    <property type="molecule type" value="Genomic_DNA"/>
</dbReference>
<keyword evidence="2" id="KW-1185">Reference proteome</keyword>
<comment type="caution">
    <text evidence="1">The sequence shown here is derived from an EMBL/GenBank/DDBJ whole genome shotgun (WGS) entry which is preliminary data.</text>
</comment>
<reference evidence="1 2" key="1">
    <citation type="submission" date="2021-06" db="EMBL/GenBank/DDBJ databases">
        <title>Caerostris darwini draft genome.</title>
        <authorList>
            <person name="Kono N."/>
            <person name="Arakawa K."/>
        </authorList>
    </citation>
    <scope>NUCLEOTIDE SEQUENCE [LARGE SCALE GENOMIC DNA]</scope>
</reference>
<evidence type="ECO:0000313" key="2">
    <source>
        <dbReference type="Proteomes" id="UP001054837"/>
    </source>
</evidence>
<dbReference type="AlphaFoldDB" id="A0AAV4RRC8"/>
<name>A0AAV4RRC8_9ARAC</name>
<organism evidence="1 2">
    <name type="scientific">Caerostris darwini</name>
    <dbReference type="NCBI Taxonomy" id="1538125"/>
    <lineage>
        <taxon>Eukaryota</taxon>
        <taxon>Metazoa</taxon>
        <taxon>Ecdysozoa</taxon>
        <taxon>Arthropoda</taxon>
        <taxon>Chelicerata</taxon>
        <taxon>Arachnida</taxon>
        <taxon>Araneae</taxon>
        <taxon>Araneomorphae</taxon>
        <taxon>Entelegynae</taxon>
        <taxon>Araneoidea</taxon>
        <taxon>Araneidae</taxon>
        <taxon>Caerostris</taxon>
    </lineage>
</organism>
<proteinExistence type="predicted"/>
<evidence type="ECO:0000313" key="1">
    <source>
        <dbReference type="EMBL" id="GIY23012.1"/>
    </source>
</evidence>
<sequence>MIAPKRLFFGAIEFNNLTFPIRFISTLYRPRDSPEFSNLERVRSLPSKTYPSASKMDPLLSFIGYPLFFFSPVKLELHSTACRKRCFLSESVVEMPKDGLLLINVTP</sequence>
<protein>
    <submittedName>
        <fullName evidence="1">Uncharacterized protein</fullName>
    </submittedName>
</protein>